<evidence type="ECO:0000313" key="2">
    <source>
        <dbReference type="Proteomes" id="UP000003781"/>
    </source>
</evidence>
<evidence type="ECO:0000313" key="1">
    <source>
        <dbReference type="EMBL" id="EAZ93534.1"/>
    </source>
</evidence>
<protein>
    <submittedName>
        <fullName evidence="1">Uncharacterized protein</fullName>
    </submittedName>
</protein>
<organism evidence="1 2">
    <name type="scientific">Crocosphaera chwakensis CCY0110</name>
    <dbReference type="NCBI Taxonomy" id="391612"/>
    <lineage>
        <taxon>Bacteria</taxon>
        <taxon>Bacillati</taxon>
        <taxon>Cyanobacteriota</taxon>
        <taxon>Cyanophyceae</taxon>
        <taxon>Oscillatoriophycideae</taxon>
        <taxon>Chroococcales</taxon>
        <taxon>Aphanothecaceae</taxon>
        <taxon>Crocosphaera</taxon>
        <taxon>Crocosphaera chwakensis</taxon>
    </lineage>
</organism>
<proteinExistence type="predicted"/>
<dbReference type="EMBL" id="AAXW01000002">
    <property type="protein sequence ID" value="EAZ93534.1"/>
    <property type="molecule type" value="Genomic_DNA"/>
</dbReference>
<reference evidence="1 2" key="1">
    <citation type="submission" date="2007-03" db="EMBL/GenBank/DDBJ databases">
        <authorList>
            <person name="Stal L."/>
            <person name="Ferriera S."/>
            <person name="Johnson J."/>
            <person name="Kravitz S."/>
            <person name="Beeson K."/>
            <person name="Sutton G."/>
            <person name="Rogers Y.-H."/>
            <person name="Friedman R."/>
            <person name="Frazier M."/>
            <person name="Venter J.C."/>
        </authorList>
    </citation>
    <scope>NUCLEOTIDE SEQUENCE [LARGE SCALE GENOMIC DNA]</scope>
    <source>
        <strain evidence="1 2">CCY0110</strain>
    </source>
</reference>
<sequence>MGKGRVPNTTAVIIHYWVVRFLILTLRNIKCCNFSLCFVLAIVNHRYKSIKNIYLCLG</sequence>
<dbReference type="Proteomes" id="UP000003781">
    <property type="component" value="Unassembled WGS sequence"/>
</dbReference>
<gene>
    <name evidence="1" type="ORF">CY0110_17102</name>
</gene>
<name>A3IIA2_9CHRO</name>
<dbReference type="AlphaFoldDB" id="A3IIA2"/>
<comment type="caution">
    <text evidence="1">The sequence shown here is derived from an EMBL/GenBank/DDBJ whole genome shotgun (WGS) entry which is preliminary data.</text>
</comment>
<keyword evidence="2" id="KW-1185">Reference proteome</keyword>
<accession>A3IIA2</accession>